<name>A0A2W5AFB3_9SPHN</name>
<evidence type="ECO:0000313" key="4">
    <source>
        <dbReference type="Proteomes" id="UP000249066"/>
    </source>
</evidence>
<accession>A0A2W5AFB3</accession>
<dbReference type="InterPro" id="IPR006680">
    <property type="entry name" value="Amidohydro-rel"/>
</dbReference>
<gene>
    <name evidence="3" type="ORF">DI623_01670</name>
</gene>
<comment type="caution">
    <text evidence="3">The sequence shown here is derived from an EMBL/GenBank/DDBJ whole genome shotgun (WGS) entry which is preliminary data.</text>
</comment>
<dbReference type="InterPro" id="IPR032466">
    <property type="entry name" value="Metal_Hydrolase"/>
</dbReference>
<reference evidence="3 4" key="1">
    <citation type="submission" date="2017-08" db="EMBL/GenBank/DDBJ databases">
        <title>Infants hospitalized years apart are colonized by the same room-sourced microbial strains.</title>
        <authorList>
            <person name="Brooks B."/>
            <person name="Olm M.R."/>
            <person name="Firek B.A."/>
            <person name="Baker R."/>
            <person name="Thomas B.C."/>
            <person name="Morowitz M.J."/>
            <person name="Banfield J.F."/>
        </authorList>
    </citation>
    <scope>NUCLEOTIDE SEQUENCE [LARGE SCALE GENOMIC DNA]</scope>
    <source>
        <strain evidence="3">S2_018_000_R2_101</strain>
    </source>
</reference>
<comment type="similarity">
    <text evidence="1">Belongs to the metallo-dependent hydrolases superfamily.</text>
</comment>
<evidence type="ECO:0000259" key="2">
    <source>
        <dbReference type="Pfam" id="PF04909"/>
    </source>
</evidence>
<dbReference type="GO" id="GO:0016787">
    <property type="term" value="F:hydrolase activity"/>
    <property type="evidence" value="ECO:0007669"/>
    <property type="project" value="UniProtKB-KW"/>
</dbReference>
<feature type="domain" description="Amidohydrolase-related" evidence="2">
    <location>
        <begin position="2"/>
        <end position="273"/>
    </location>
</feature>
<dbReference type="InterPro" id="IPR052350">
    <property type="entry name" value="Metallo-dep_Lactonases"/>
</dbReference>
<sequence>MIDAHQHFWDPARGDYGWLQPGAPLWRAYLPADLERHLAGQGVQGGITVQAAATVAETDFLLDLARESRFILGVVGWVDLSAPSAPAHIEARAQDPLFVGVRPMLQDLGDPEWILGEALGAGLEAIAAAGLVFDALIRADQIMVIETLARRHRDLVIVLDHAGKPPFGDARAMDRWRQDIASLARQDNVLCKLSGLATELPPGAPIEVIESCIEQLVGHFGGERLIWGSDWPVATTAITYGDWLAICRRRIEACAPAHCDAVFGGAARQVYRIAPAAI</sequence>
<dbReference type="PANTHER" id="PTHR43569:SF2">
    <property type="entry name" value="AMIDOHYDROLASE-RELATED DOMAIN-CONTAINING PROTEIN"/>
    <property type="match status" value="1"/>
</dbReference>
<dbReference type="EMBL" id="QFNN01000003">
    <property type="protein sequence ID" value="PZO91926.1"/>
    <property type="molecule type" value="Genomic_DNA"/>
</dbReference>
<evidence type="ECO:0000256" key="1">
    <source>
        <dbReference type="ARBA" id="ARBA00038310"/>
    </source>
</evidence>
<dbReference type="AlphaFoldDB" id="A0A2W5AFB3"/>
<dbReference type="Pfam" id="PF04909">
    <property type="entry name" value="Amidohydro_2"/>
    <property type="match status" value="1"/>
</dbReference>
<dbReference type="Gene3D" id="3.20.20.140">
    <property type="entry name" value="Metal-dependent hydrolases"/>
    <property type="match status" value="1"/>
</dbReference>
<dbReference type="PANTHER" id="PTHR43569">
    <property type="entry name" value="AMIDOHYDROLASE"/>
    <property type="match status" value="1"/>
</dbReference>
<protein>
    <submittedName>
        <fullName evidence="3">Amidohydrolase</fullName>
    </submittedName>
</protein>
<evidence type="ECO:0000313" key="3">
    <source>
        <dbReference type="EMBL" id="PZO91926.1"/>
    </source>
</evidence>
<dbReference type="SUPFAM" id="SSF51556">
    <property type="entry name" value="Metallo-dependent hydrolases"/>
    <property type="match status" value="1"/>
</dbReference>
<organism evidence="3 4">
    <name type="scientific">Sphingomonas sanxanigenens</name>
    <dbReference type="NCBI Taxonomy" id="397260"/>
    <lineage>
        <taxon>Bacteria</taxon>
        <taxon>Pseudomonadati</taxon>
        <taxon>Pseudomonadota</taxon>
        <taxon>Alphaproteobacteria</taxon>
        <taxon>Sphingomonadales</taxon>
        <taxon>Sphingomonadaceae</taxon>
        <taxon>Sphingomonas</taxon>
    </lineage>
</organism>
<proteinExistence type="inferred from homology"/>
<keyword evidence="3" id="KW-0378">Hydrolase</keyword>
<dbReference type="Proteomes" id="UP000249066">
    <property type="component" value="Unassembled WGS sequence"/>
</dbReference>